<dbReference type="PANTHER" id="PTHR38773">
    <property type="entry name" value="PROTEIN SPRT"/>
    <property type="match status" value="1"/>
</dbReference>
<reference evidence="3" key="1">
    <citation type="submission" date="2016-07" db="EMBL/GenBank/DDBJ databases">
        <authorList>
            <person name="Florea S."/>
            <person name="Webb J.S."/>
            <person name="Jaromczyk J."/>
            <person name="Schardl C.L."/>
        </authorList>
    </citation>
    <scope>NUCLEOTIDE SEQUENCE [LARGE SCALE GENOMIC DNA]</scope>
    <source>
        <strain evidence="3">1YdBTEX2</strain>
        <plasmid evidence="3">Plasmid pve_Plasmid</plasmid>
    </source>
</reference>
<dbReference type="InterPro" id="IPR006640">
    <property type="entry name" value="SprT-like_domain"/>
</dbReference>
<dbReference type="Proteomes" id="UP000245431">
    <property type="component" value="Plasmid PVE_plasmid"/>
</dbReference>
<keyword evidence="2" id="KW-0614">Plasmid</keyword>
<feature type="domain" description="SprT-like" evidence="1">
    <location>
        <begin position="12"/>
        <end position="169"/>
    </location>
</feature>
<organism evidence="2 3">
    <name type="scientific">Pseudomonas veronii 1YdBTEX2</name>
    <dbReference type="NCBI Taxonomy" id="1295141"/>
    <lineage>
        <taxon>Bacteria</taxon>
        <taxon>Pseudomonadati</taxon>
        <taxon>Pseudomonadota</taxon>
        <taxon>Gammaproteobacteria</taxon>
        <taxon>Pseudomonadales</taxon>
        <taxon>Pseudomonadaceae</taxon>
        <taxon>Pseudomonas</taxon>
    </lineage>
</organism>
<protein>
    <recommendedName>
        <fullName evidence="1">SprT-like domain-containing protein</fullName>
    </recommendedName>
</protein>
<accession>A0A1D3KA62</accession>
<evidence type="ECO:0000313" key="2">
    <source>
        <dbReference type="EMBL" id="SBW85249.1"/>
    </source>
</evidence>
<evidence type="ECO:0000313" key="3">
    <source>
        <dbReference type="Proteomes" id="UP000245431"/>
    </source>
</evidence>
<name>A0A1D3KA62_PSEVE</name>
<evidence type="ECO:0000259" key="1">
    <source>
        <dbReference type="SMART" id="SM00731"/>
    </source>
</evidence>
<dbReference type="AlphaFoldDB" id="A0A1D3KA62"/>
<sequence>MGPVDEFKAVKVRVTECLHLASAHFGKAFPEIPVKFDLTGRVGGYYCYHKCDATGKVTQSFRFNRALVRENLSEYLDQICPHEVAHYIAGTEWGMGIQPHGVEWKSVMIEVFNLPPDRCHSMDTSSVAKRYFIYDCGCREHPLTKIKHNKILRGYGYRCSACSKPLSFKREEKPVNTNVNIISKLFVSTADAPLCDAHIRQISAMIIDHQVLALVADPLMKSDAKLQKLGRTLKVSDAAVARHPNPGTLPGGVTHAIIFGDRQVERQQRVAAAFELRGVIVRKVRAGMT</sequence>
<dbReference type="GO" id="GO:0006950">
    <property type="term" value="P:response to stress"/>
    <property type="evidence" value="ECO:0007669"/>
    <property type="project" value="UniProtKB-ARBA"/>
</dbReference>
<dbReference type="EMBL" id="LT599585">
    <property type="protein sequence ID" value="SBW85249.1"/>
    <property type="molecule type" value="Genomic_DNA"/>
</dbReference>
<geneLocation type="plasmid" evidence="3">
    <name>pve_Plasmid</name>
</geneLocation>
<dbReference type="Pfam" id="PF10263">
    <property type="entry name" value="SprT-like"/>
    <property type="match status" value="1"/>
</dbReference>
<dbReference type="SMART" id="SM00731">
    <property type="entry name" value="SprT"/>
    <property type="match status" value="1"/>
</dbReference>
<proteinExistence type="predicted"/>
<gene>
    <name evidence="2" type="ORF">PVE_P0209</name>
</gene>
<dbReference type="PANTHER" id="PTHR38773:SF1">
    <property type="entry name" value="PROTEIN SPRT"/>
    <property type="match status" value="1"/>
</dbReference>